<dbReference type="AlphaFoldDB" id="X1P8R2"/>
<dbReference type="EMBL" id="BARV01029915">
    <property type="protein sequence ID" value="GAI35410.1"/>
    <property type="molecule type" value="Genomic_DNA"/>
</dbReference>
<name>X1P8R2_9ZZZZ</name>
<organism evidence="1">
    <name type="scientific">marine sediment metagenome</name>
    <dbReference type="NCBI Taxonomy" id="412755"/>
    <lineage>
        <taxon>unclassified sequences</taxon>
        <taxon>metagenomes</taxon>
        <taxon>ecological metagenomes</taxon>
    </lineage>
</organism>
<sequence>MEEASKQQKPQKRVSDIIGDGKIEFHPEYERIDLADIMGKDVMFMGATILKDWPSDYAASGKASWCIMWIQDMDTGVNYTTKCGGLVLVKRISELIAKRAFPVIGSIVSQGGTERPYYNII</sequence>
<gene>
    <name evidence="1" type="ORF">S06H3_47610</name>
</gene>
<comment type="caution">
    <text evidence="1">The sequence shown here is derived from an EMBL/GenBank/DDBJ whole genome shotgun (WGS) entry which is preliminary data.</text>
</comment>
<protein>
    <submittedName>
        <fullName evidence="1">Uncharacterized protein</fullName>
    </submittedName>
</protein>
<accession>X1P8R2</accession>
<evidence type="ECO:0000313" key="1">
    <source>
        <dbReference type="EMBL" id="GAI35410.1"/>
    </source>
</evidence>
<proteinExistence type="predicted"/>
<reference evidence="1" key="1">
    <citation type="journal article" date="2014" name="Front. Microbiol.">
        <title>High frequency of phylogenetically diverse reductive dehalogenase-homologous genes in deep subseafloor sedimentary metagenomes.</title>
        <authorList>
            <person name="Kawai M."/>
            <person name="Futagami T."/>
            <person name="Toyoda A."/>
            <person name="Takaki Y."/>
            <person name="Nishi S."/>
            <person name="Hori S."/>
            <person name="Arai W."/>
            <person name="Tsubouchi T."/>
            <person name="Morono Y."/>
            <person name="Uchiyama I."/>
            <person name="Ito T."/>
            <person name="Fujiyama A."/>
            <person name="Inagaki F."/>
            <person name="Takami H."/>
        </authorList>
    </citation>
    <scope>NUCLEOTIDE SEQUENCE</scope>
    <source>
        <strain evidence="1">Expedition CK06-06</strain>
    </source>
</reference>